<evidence type="ECO:0000256" key="2">
    <source>
        <dbReference type="ARBA" id="ARBA00022516"/>
    </source>
</evidence>
<keyword evidence="11" id="KW-1208">Phospholipid metabolism</keyword>
<evidence type="ECO:0000313" key="16">
    <source>
        <dbReference type="Proteomes" id="UP000183868"/>
    </source>
</evidence>
<evidence type="ECO:0000256" key="11">
    <source>
        <dbReference type="ARBA" id="ARBA00023264"/>
    </source>
</evidence>
<keyword evidence="7" id="KW-0067">ATP-binding</keyword>
<dbReference type="EMBL" id="CP018099">
    <property type="protein sequence ID" value="APF17988.1"/>
    <property type="molecule type" value="Genomic_DNA"/>
</dbReference>
<dbReference type="GO" id="GO:0008654">
    <property type="term" value="P:phospholipid biosynthetic process"/>
    <property type="evidence" value="ECO:0007669"/>
    <property type="project" value="UniProtKB-KW"/>
</dbReference>
<evidence type="ECO:0000256" key="6">
    <source>
        <dbReference type="ARBA" id="ARBA00022777"/>
    </source>
</evidence>
<dbReference type="GO" id="GO:0005524">
    <property type="term" value="F:ATP binding"/>
    <property type="evidence" value="ECO:0007669"/>
    <property type="project" value="UniProtKB-KW"/>
</dbReference>
<dbReference type="GO" id="GO:0046872">
    <property type="term" value="F:metal ion binding"/>
    <property type="evidence" value="ECO:0007669"/>
    <property type="project" value="UniProtKB-KW"/>
</dbReference>
<keyword evidence="4" id="KW-0479">Metal-binding</keyword>
<dbReference type="PANTHER" id="PTHR12358">
    <property type="entry name" value="SPHINGOSINE KINASE"/>
    <property type="match status" value="1"/>
</dbReference>
<dbReference type="NCBIfam" id="TIGR00147">
    <property type="entry name" value="YegS/Rv2252/BmrU family lipid kinase"/>
    <property type="match status" value="1"/>
</dbReference>
<evidence type="ECO:0000313" key="15">
    <source>
        <dbReference type="Proteomes" id="UP000004671"/>
    </source>
</evidence>
<dbReference type="OrthoDB" id="9786026at2"/>
<dbReference type="Pfam" id="PF00781">
    <property type="entry name" value="DAGK_cat"/>
    <property type="match status" value="1"/>
</dbReference>
<keyword evidence="8" id="KW-0460">Magnesium</keyword>
<dbReference type="InterPro" id="IPR017438">
    <property type="entry name" value="ATP-NAD_kinase_N"/>
</dbReference>
<keyword evidence="10" id="KW-0594">Phospholipid biosynthesis</keyword>
<keyword evidence="3" id="KW-0808">Transferase</keyword>
<dbReference type="Proteomes" id="UP000183868">
    <property type="component" value="Chromosome"/>
</dbReference>
<organism evidence="14 15">
    <name type="scientific">Caldithrix abyssi DSM 13497</name>
    <dbReference type="NCBI Taxonomy" id="880073"/>
    <lineage>
        <taxon>Bacteria</taxon>
        <taxon>Pseudomonadati</taxon>
        <taxon>Calditrichota</taxon>
        <taxon>Calditrichia</taxon>
        <taxon>Calditrichales</taxon>
        <taxon>Calditrichaceae</taxon>
        <taxon>Caldithrix</taxon>
    </lineage>
</organism>
<evidence type="ECO:0000256" key="4">
    <source>
        <dbReference type="ARBA" id="ARBA00022723"/>
    </source>
</evidence>
<dbReference type="PANTHER" id="PTHR12358:SF106">
    <property type="entry name" value="LIPID KINASE YEGS"/>
    <property type="match status" value="1"/>
</dbReference>
<gene>
    <name evidence="13" type="ORF">Cabys_1239</name>
    <name evidence="14" type="ORF">Calab_2428</name>
</gene>
<dbReference type="PROSITE" id="PS50146">
    <property type="entry name" value="DAGK"/>
    <property type="match status" value="1"/>
</dbReference>
<name>H1XYW7_CALAY</name>
<evidence type="ECO:0000259" key="12">
    <source>
        <dbReference type="PROSITE" id="PS50146"/>
    </source>
</evidence>
<dbReference type="PaxDb" id="880073-Calab_2428"/>
<dbReference type="Pfam" id="PF19279">
    <property type="entry name" value="YegS_C"/>
    <property type="match status" value="1"/>
</dbReference>
<dbReference type="Proteomes" id="UP000004671">
    <property type="component" value="Chromosome"/>
</dbReference>
<dbReference type="InterPro" id="IPR005218">
    <property type="entry name" value="Diacylglycerol/lipid_kinase"/>
</dbReference>
<dbReference type="eggNOG" id="COG1597">
    <property type="taxonomic scope" value="Bacteria"/>
</dbReference>
<dbReference type="GO" id="GO:0005886">
    <property type="term" value="C:plasma membrane"/>
    <property type="evidence" value="ECO:0007669"/>
    <property type="project" value="TreeGrafter"/>
</dbReference>
<proteinExistence type="predicted"/>
<dbReference type="InterPro" id="IPR016064">
    <property type="entry name" value="NAD/diacylglycerol_kinase_sf"/>
</dbReference>
<dbReference type="Gene3D" id="2.60.200.40">
    <property type="match status" value="1"/>
</dbReference>
<keyword evidence="2" id="KW-0444">Lipid biosynthesis</keyword>
<evidence type="ECO:0000256" key="8">
    <source>
        <dbReference type="ARBA" id="ARBA00022842"/>
    </source>
</evidence>
<reference evidence="13 16" key="2">
    <citation type="submission" date="2016-11" db="EMBL/GenBank/DDBJ databases">
        <title>Genomic analysis of Caldithrix abyssi and proposal of a novel bacterial phylum Caldithrichaeota.</title>
        <authorList>
            <person name="Kublanov I."/>
            <person name="Sigalova O."/>
            <person name="Gavrilov S."/>
            <person name="Lebedinsky A."/>
            <person name="Ivanova N."/>
            <person name="Daum C."/>
            <person name="Reddy T."/>
            <person name="Klenk H.P."/>
            <person name="Goker M."/>
            <person name="Reva O."/>
            <person name="Miroshnichenko M."/>
            <person name="Kyprides N."/>
            <person name="Woyke T."/>
            <person name="Gelfand M."/>
        </authorList>
    </citation>
    <scope>NUCLEOTIDE SEQUENCE [LARGE SCALE GENOMIC DNA]</scope>
    <source>
        <strain evidence="13 16">LF13</strain>
    </source>
</reference>
<keyword evidence="15" id="KW-1185">Reference proteome</keyword>
<reference evidence="14 15" key="1">
    <citation type="submission" date="2011-09" db="EMBL/GenBank/DDBJ databases">
        <title>The permanent draft genome of Caldithrix abyssi DSM 13497.</title>
        <authorList>
            <consortium name="US DOE Joint Genome Institute (JGI-PGF)"/>
            <person name="Lucas S."/>
            <person name="Han J."/>
            <person name="Lapidus A."/>
            <person name="Bruce D."/>
            <person name="Goodwin L."/>
            <person name="Pitluck S."/>
            <person name="Peters L."/>
            <person name="Kyrpides N."/>
            <person name="Mavromatis K."/>
            <person name="Ivanova N."/>
            <person name="Mikhailova N."/>
            <person name="Chertkov O."/>
            <person name="Detter J.C."/>
            <person name="Tapia R."/>
            <person name="Han C."/>
            <person name="Land M."/>
            <person name="Hauser L."/>
            <person name="Markowitz V."/>
            <person name="Cheng J.-F."/>
            <person name="Hugenholtz P."/>
            <person name="Woyke T."/>
            <person name="Wu D."/>
            <person name="Spring S."/>
            <person name="Brambilla E."/>
            <person name="Klenk H.-P."/>
            <person name="Eisen J.A."/>
        </authorList>
    </citation>
    <scope>NUCLEOTIDE SEQUENCE [LARGE SCALE GENOMIC DNA]</scope>
    <source>
        <strain evidence="14 15">DSM 13497</strain>
    </source>
</reference>
<dbReference type="FunCoup" id="H1XYW7">
    <property type="interactions" value="372"/>
</dbReference>
<dbReference type="AlphaFoldDB" id="H1XYW7"/>
<evidence type="ECO:0000256" key="7">
    <source>
        <dbReference type="ARBA" id="ARBA00022840"/>
    </source>
</evidence>
<dbReference type="Gene3D" id="3.40.50.10330">
    <property type="entry name" value="Probable inorganic polyphosphate/atp-NAD kinase, domain 1"/>
    <property type="match status" value="1"/>
</dbReference>
<dbReference type="GO" id="GO:0016301">
    <property type="term" value="F:kinase activity"/>
    <property type="evidence" value="ECO:0007669"/>
    <property type="project" value="UniProtKB-KW"/>
</dbReference>
<dbReference type="InterPro" id="IPR001206">
    <property type="entry name" value="Diacylglycerol_kinase_cat_dom"/>
</dbReference>
<keyword evidence="6 13" id="KW-0418">Kinase</keyword>
<accession>H1XYW7</accession>
<dbReference type="KEGG" id="caby:Cabys_1239"/>
<dbReference type="InterPro" id="IPR045540">
    <property type="entry name" value="YegS/DAGK_C"/>
</dbReference>
<evidence type="ECO:0000256" key="5">
    <source>
        <dbReference type="ARBA" id="ARBA00022741"/>
    </source>
</evidence>
<sequence length="302" mass="33647">MMEKRTFLFILNPISGLKKNKKSIEQIIHKEFQAHSTIDYQIQYTQFPGHARQLAREAAAQNVSVVVAVGGDGTMNEVASSLVGTGTVLGIIPRGSGNGYARSLKIPLKAKQAIRVLQYGQVKQVDVGKINEYYFFGVAGVGFDAYIGAQFQAFGLRGPLPYFYIGVREYFRYSYEGFTLKFNGQSLHVNPLLITVANTPQYGMNATIAPQAKVDDGILELCVLNPMSVFKAAMELHHLFDGTIEKVKAYRHFSVKEVEIEREYEKGVFHTDGEPRMGPRVLKISVLPQKIKVLVPGEKLKL</sequence>
<dbReference type="EMBL" id="CM001402">
    <property type="protein sequence ID" value="EHO42038.1"/>
    <property type="molecule type" value="Genomic_DNA"/>
</dbReference>
<feature type="domain" description="DAGKc" evidence="12">
    <location>
        <begin position="2"/>
        <end position="133"/>
    </location>
</feature>
<evidence type="ECO:0000313" key="14">
    <source>
        <dbReference type="EMBL" id="EHO42038.1"/>
    </source>
</evidence>
<protein>
    <submittedName>
        <fullName evidence="13">Lipid kinase, YegS/Rv2252/BmrU family</fullName>
    </submittedName>
</protein>
<keyword evidence="5" id="KW-0547">Nucleotide-binding</keyword>
<dbReference type="RefSeq" id="WP_006929260.1">
    <property type="nucleotide sequence ID" value="NZ_CM001402.1"/>
</dbReference>
<evidence type="ECO:0000256" key="1">
    <source>
        <dbReference type="ARBA" id="ARBA00001946"/>
    </source>
</evidence>
<dbReference type="InParanoid" id="H1XYW7"/>
<evidence type="ECO:0000256" key="10">
    <source>
        <dbReference type="ARBA" id="ARBA00023209"/>
    </source>
</evidence>
<keyword evidence="9" id="KW-0443">Lipid metabolism</keyword>
<evidence type="ECO:0000256" key="9">
    <source>
        <dbReference type="ARBA" id="ARBA00023098"/>
    </source>
</evidence>
<dbReference type="STRING" id="880073.Cabys_1239"/>
<comment type="cofactor">
    <cofactor evidence="1">
        <name>Mg(2+)</name>
        <dbReference type="ChEBI" id="CHEBI:18420"/>
    </cofactor>
</comment>
<dbReference type="InterPro" id="IPR050187">
    <property type="entry name" value="Lipid_Phosphate_FormReg"/>
</dbReference>
<dbReference type="SUPFAM" id="SSF111331">
    <property type="entry name" value="NAD kinase/diacylglycerol kinase-like"/>
    <property type="match status" value="1"/>
</dbReference>
<dbReference type="SMART" id="SM00046">
    <property type="entry name" value="DAGKc"/>
    <property type="match status" value="1"/>
</dbReference>
<dbReference type="HOGENOM" id="CLU_045532_1_2_0"/>
<evidence type="ECO:0000313" key="13">
    <source>
        <dbReference type="EMBL" id="APF17988.1"/>
    </source>
</evidence>
<evidence type="ECO:0000256" key="3">
    <source>
        <dbReference type="ARBA" id="ARBA00022679"/>
    </source>
</evidence>